<dbReference type="InterPro" id="IPR019734">
    <property type="entry name" value="TPR_rpt"/>
</dbReference>
<protein>
    <recommendedName>
        <fullName evidence="3">Cell division cycle protein 27 homolog</fullName>
    </recommendedName>
</protein>
<dbReference type="OMA" id="LEFAQSC"/>
<evidence type="ECO:0000256" key="4">
    <source>
        <dbReference type="PROSITE-ProRule" id="PRU00339"/>
    </source>
</evidence>
<dbReference type="PROSITE" id="PS50005">
    <property type="entry name" value="TPR"/>
    <property type="match status" value="2"/>
</dbReference>
<evidence type="ECO:0000256" key="1">
    <source>
        <dbReference type="ARBA" id="ARBA00022803"/>
    </source>
</evidence>
<dbReference type="PANTHER" id="PTHR12558">
    <property type="entry name" value="CELL DIVISION CYCLE 16,23,27"/>
    <property type="match status" value="1"/>
</dbReference>
<dbReference type="Pfam" id="PF13414">
    <property type="entry name" value="TPR_11"/>
    <property type="match status" value="1"/>
</dbReference>
<dbReference type="InterPro" id="IPR011990">
    <property type="entry name" value="TPR-like_helical_dom_sf"/>
</dbReference>
<evidence type="ECO:0000256" key="5">
    <source>
        <dbReference type="SAM" id="MobiDB-lite"/>
    </source>
</evidence>
<comment type="caution">
    <text evidence="6">The sequence shown here is derived from an EMBL/GenBank/DDBJ whole genome shotgun (WGS) entry which is preliminary data.</text>
</comment>
<accession>A0A9J6FGS7</accession>
<dbReference type="OrthoDB" id="423589at2759"/>
<comment type="similarity">
    <text evidence="2">Belongs to the APC3/CDC27 family.</text>
</comment>
<reference evidence="6 7" key="1">
    <citation type="journal article" date="2020" name="Cell">
        <title>Large-Scale Comparative Analyses of Tick Genomes Elucidate Their Genetic Diversity and Vector Capacities.</title>
        <authorList>
            <consortium name="Tick Genome and Microbiome Consortium (TIGMIC)"/>
            <person name="Jia N."/>
            <person name="Wang J."/>
            <person name="Shi W."/>
            <person name="Du L."/>
            <person name="Sun Y."/>
            <person name="Zhan W."/>
            <person name="Jiang J.F."/>
            <person name="Wang Q."/>
            <person name="Zhang B."/>
            <person name="Ji P."/>
            <person name="Bell-Sakyi L."/>
            <person name="Cui X.M."/>
            <person name="Yuan T.T."/>
            <person name="Jiang B.G."/>
            <person name="Yang W.F."/>
            <person name="Lam T.T."/>
            <person name="Chang Q.C."/>
            <person name="Ding S.J."/>
            <person name="Wang X.J."/>
            <person name="Zhu J.G."/>
            <person name="Ruan X.D."/>
            <person name="Zhao L."/>
            <person name="Wei J.T."/>
            <person name="Ye R.Z."/>
            <person name="Que T.C."/>
            <person name="Du C.H."/>
            <person name="Zhou Y.H."/>
            <person name="Cheng J.X."/>
            <person name="Dai P.F."/>
            <person name="Guo W.B."/>
            <person name="Han X.H."/>
            <person name="Huang E.J."/>
            <person name="Li L.F."/>
            <person name="Wei W."/>
            <person name="Gao Y.C."/>
            <person name="Liu J.Z."/>
            <person name="Shao H.Z."/>
            <person name="Wang X."/>
            <person name="Wang C.C."/>
            <person name="Yang T.C."/>
            <person name="Huo Q.B."/>
            <person name="Li W."/>
            <person name="Chen H.Y."/>
            <person name="Chen S.E."/>
            <person name="Zhou L.G."/>
            <person name="Ni X.B."/>
            <person name="Tian J.H."/>
            <person name="Sheng Y."/>
            <person name="Liu T."/>
            <person name="Pan Y.S."/>
            <person name="Xia L.Y."/>
            <person name="Li J."/>
            <person name="Zhao F."/>
            <person name="Cao W.C."/>
        </authorList>
    </citation>
    <scope>NUCLEOTIDE SEQUENCE [LARGE SCALE GENOMIC DNA]</scope>
    <source>
        <strain evidence="6">HaeL-2018</strain>
    </source>
</reference>
<name>A0A9J6FGS7_HAELO</name>
<dbReference type="SMART" id="SM00028">
    <property type="entry name" value="TPR"/>
    <property type="match status" value="3"/>
</dbReference>
<evidence type="ECO:0000256" key="2">
    <source>
        <dbReference type="ARBA" id="ARBA00038210"/>
    </source>
</evidence>
<dbReference type="VEuPathDB" id="VectorBase:HLOH_047534"/>
<keyword evidence="7" id="KW-1185">Reference proteome</keyword>
<proteinExistence type="inferred from homology"/>
<dbReference type="Gene3D" id="1.25.40.10">
    <property type="entry name" value="Tetratricopeptide repeat domain"/>
    <property type="match status" value="1"/>
</dbReference>
<dbReference type="Proteomes" id="UP000821853">
    <property type="component" value="Chromosome 1"/>
</dbReference>
<evidence type="ECO:0000313" key="7">
    <source>
        <dbReference type="Proteomes" id="UP000821853"/>
    </source>
</evidence>
<evidence type="ECO:0000256" key="3">
    <source>
        <dbReference type="ARBA" id="ARBA00039307"/>
    </source>
</evidence>
<feature type="repeat" description="TPR" evidence="4">
    <location>
        <begin position="117"/>
        <end position="150"/>
    </location>
</feature>
<keyword evidence="1 4" id="KW-0802">TPR repeat</keyword>
<feature type="repeat" description="TPR" evidence="4">
    <location>
        <begin position="213"/>
        <end position="246"/>
    </location>
</feature>
<dbReference type="EMBL" id="JABSTR010000001">
    <property type="protein sequence ID" value="KAH9361991.1"/>
    <property type="molecule type" value="Genomic_DNA"/>
</dbReference>
<dbReference type="PANTHER" id="PTHR12558:SF13">
    <property type="entry name" value="CELL DIVISION CYCLE PROTEIN 27 HOMOLOG"/>
    <property type="match status" value="1"/>
</dbReference>
<organism evidence="6 7">
    <name type="scientific">Haemaphysalis longicornis</name>
    <name type="common">Bush tick</name>
    <dbReference type="NCBI Taxonomy" id="44386"/>
    <lineage>
        <taxon>Eukaryota</taxon>
        <taxon>Metazoa</taxon>
        <taxon>Ecdysozoa</taxon>
        <taxon>Arthropoda</taxon>
        <taxon>Chelicerata</taxon>
        <taxon>Arachnida</taxon>
        <taxon>Acari</taxon>
        <taxon>Parasitiformes</taxon>
        <taxon>Ixodida</taxon>
        <taxon>Ixodoidea</taxon>
        <taxon>Ixodidae</taxon>
        <taxon>Haemaphysalinae</taxon>
        <taxon>Haemaphysalis</taxon>
    </lineage>
</organism>
<dbReference type="SUPFAM" id="SSF48452">
    <property type="entry name" value="TPR-like"/>
    <property type="match status" value="1"/>
</dbReference>
<evidence type="ECO:0000313" key="6">
    <source>
        <dbReference type="EMBL" id="KAH9361991.1"/>
    </source>
</evidence>
<feature type="region of interest" description="Disordered" evidence="5">
    <location>
        <begin position="1"/>
        <end position="24"/>
    </location>
</feature>
<gene>
    <name evidence="6" type="ORF">HPB48_014930</name>
</gene>
<sequence length="326" mass="36872">MADDQIEQTEPSENQTEDQADSISLDSIKEAIDELYTFRDNYYVKNPSASEGKRNEDVEVKLKRVLQLLEACEGALEKADRARFHMLKGKALNIREDYSPEAHEALSRAVKLNPKLAEAWNELGECYWKQGQTVKARNCFEGILKVTKDKVSLRNLSMVLRQVGETEEEKLKNICDSVTKAKEALELDIEDGKSWSILGNAYMAVFFSGAQKAASLQQAMTAYSRAEDYQKALEQLEQACSVEPHWNLPREKAENLRVHLKRLSDTVSHKGNLKPRRIRALLQGFKVHRIAGLEPAKLRDLSLGKNPGRLIAVKVACSVLSQERYP</sequence>
<dbReference type="AlphaFoldDB" id="A0A9J6FGS7"/>